<feature type="compositionally biased region" description="Low complexity" evidence="9">
    <location>
        <begin position="65"/>
        <end position="79"/>
    </location>
</feature>
<evidence type="ECO:0000256" key="8">
    <source>
        <dbReference type="HAMAP-Rule" id="MF_00571"/>
    </source>
</evidence>
<comment type="catalytic activity">
    <reaction evidence="1 8">
        <text>alpha-D-galactose 1-phosphate + UDP-alpha-D-glucose = alpha-D-glucose 1-phosphate + UDP-alpha-D-galactose</text>
        <dbReference type="Rhea" id="RHEA:13989"/>
        <dbReference type="ChEBI" id="CHEBI:58336"/>
        <dbReference type="ChEBI" id="CHEBI:58601"/>
        <dbReference type="ChEBI" id="CHEBI:58885"/>
        <dbReference type="ChEBI" id="CHEBI:66914"/>
        <dbReference type="EC" id="2.7.7.12"/>
    </reaction>
</comment>
<keyword evidence="5 8" id="KW-0548">Nucleotidyltransferase</keyword>
<evidence type="ECO:0000313" key="14">
    <source>
        <dbReference type="Proteomes" id="UP001288320"/>
    </source>
</evidence>
<keyword evidence="4 8" id="KW-0808">Transferase</keyword>
<sequence>MTPPPHLLKVYRSIDALLTYAQEYLDLDTRDITLTRNRIFEIFSLNSYPGAEKVRAVLDSDEGAKPAPSSPSGANPARGGRPDSVLNEFLDACENAALIEPGGRAALADRVMGIVSSPPSVIRTKFAALSAAAGGRAAMEWFYNYGVANDYVKRSVLDRNPRFESQGLIITINLAKPEFKDPRTAASGNSLAGGYPKCTICPENEGFAGRSKATLRTVPLRLAGQDWFWQFSPYGYFTQHGIAVNTKHIPMHIDEATFDRLMDFVDTFPGYFIGCNATLPRIGGSVLGHDHYQGGLETLPLHTTPARQSYTSAEECAVVLESVEWPGSVLRVVGRDRAAVRRASYGITRAWNAYTNERLGIISRDAEGQHSGVSPTCVRTERGYEMNIILRSNITSERYPQGVFHAHPEFFPVKQESIGLIEAQGLFILPARLQRQLALLAQALEDGRGLPEELPEFAMIFEEIRRLLGEARDKESVEDAIRTELGSVCVRILENTAVFPSEADTASFLAECGWYPQA</sequence>
<name>A0AAW9HCJ0_9ACTO</name>
<keyword evidence="7 8" id="KW-0119">Carbohydrate metabolism</keyword>
<comment type="pathway">
    <text evidence="2 8">Carbohydrate metabolism; galactose metabolism.</text>
</comment>
<dbReference type="Proteomes" id="UP001288320">
    <property type="component" value="Unassembled WGS sequence"/>
</dbReference>
<dbReference type="GeneID" id="92813738"/>
<dbReference type="EMBL" id="JAWNFY010000011">
    <property type="protein sequence ID" value="MDY5146386.1"/>
    <property type="molecule type" value="Genomic_DNA"/>
</dbReference>
<feature type="domain" description="Galactose-1-phosphate uridyl transferase N-terminal" evidence="10">
    <location>
        <begin position="118"/>
        <end position="250"/>
    </location>
</feature>
<dbReference type="GO" id="GO:0005737">
    <property type="term" value="C:cytoplasm"/>
    <property type="evidence" value="ECO:0007669"/>
    <property type="project" value="UniProtKB-SubCell"/>
</dbReference>
<gene>
    <name evidence="8" type="primary">galT</name>
    <name evidence="11" type="ORF">R6G74_05320</name>
    <name evidence="12" type="ORF">R6P33_05025</name>
</gene>
<keyword evidence="6 8" id="KW-0299">Galactose metabolism</keyword>
<feature type="region of interest" description="Disordered" evidence="9">
    <location>
        <begin position="60"/>
        <end position="81"/>
    </location>
</feature>
<dbReference type="AlphaFoldDB" id="A0AAW9HCJ0"/>
<evidence type="ECO:0000313" key="12">
    <source>
        <dbReference type="EMBL" id="MDY5146386.1"/>
    </source>
</evidence>
<protein>
    <recommendedName>
        <fullName evidence="8">Galactose-1-phosphate uridylyltransferase</fullName>
        <shortName evidence="8">Gal-1-P uridylyltransferase</shortName>
        <ecNumber evidence="8">2.7.7.12</ecNumber>
    </recommendedName>
    <alternativeName>
        <fullName evidence="8">UDP-glucose--hexose-1-phosphate uridylyltransferase</fullName>
    </alternativeName>
</protein>
<proteinExistence type="inferred from homology"/>
<evidence type="ECO:0000313" key="13">
    <source>
        <dbReference type="Proteomes" id="UP001284901"/>
    </source>
</evidence>
<evidence type="ECO:0000256" key="1">
    <source>
        <dbReference type="ARBA" id="ARBA00001107"/>
    </source>
</evidence>
<organism evidence="11 14">
    <name type="scientific">Actinotignum timonense</name>
    <dbReference type="NCBI Taxonomy" id="1870995"/>
    <lineage>
        <taxon>Bacteria</taxon>
        <taxon>Bacillati</taxon>
        <taxon>Actinomycetota</taxon>
        <taxon>Actinomycetes</taxon>
        <taxon>Actinomycetales</taxon>
        <taxon>Actinomycetaceae</taxon>
        <taxon>Actinotignum</taxon>
    </lineage>
</organism>
<evidence type="ECO:0000259" key="10">
    <source>
        <dbReference type="Pfam" id="PF01087"/>
    </source>
</evidence>
<comment type="subcellular location">
    <subcellularLocation>
        <location evidence="8">Cytoplasm</location>
    </subcellularLocation>
</comment>
<dbReference type="PANTHER" id="PTHR39191:SF1">
    <property type="entry name" value="DUF4922 DOMAIN-CONTAINING PROTEIN"/>
    <property type="match status" value="1"/>
</dbReference>
<dbReference type="HAMAP" id="MF_00571">
    <property type="entry name" value="GalP_UDP_trans"/>
    <property type="match status" value="1"/>
</dbReference>
<evidence type="ECO:0000256" key="2">
    <source>
        <dbReference type="ARBA" id="ARBA00004947"/>
    </source>
</evidence>
<comment type="similarity">
    <text evidence="8">Belongs to the galactose-1-phosphate uridylyltransferase type 2 family.</text>
</comment>
<dbReference type="Pfam" id="PF01087">
    <property type="entry name" value="GalP_UDP_transf"/>
    <property type="match status" value="1"/>
</dbReference>
<accession>A0AAW9HCJ0</accession>
<dbReference type="InterPro" id="IPR005849">
    <property type="entry name" value="GalP_Utransf_N"/>
</dbReference>
<dbReference type="PANTHER" id="PTHR39191">
    <property type="entry name" value="GALACTOSE-1-PHOSPHATE URIDYLYLTRANSFERASE"/>
    <property type="match status" value="1"/>
</dbReference>
<evidence type="ECO:0000256" key="9">
    <source>
        <dbReference type="SAM" id="MobiDB-lite"/>
    </source>
</evidence>
<dbReference type="GO" id="GO:0008108">
    <property type="term" value="F:UDP-glucose:hexose-1-phosphate uridylyltransferase activity"/>
    <property type="evidence" value="ECO:0007669"/>
    <property type="project" value="UniProtKB-UniRule"/>
</dbReference>
<evidence type="ECO:0000256" key="3">
    <source>
        <dbReference type="ARBA" id="ARBA00022490"/>
    </source>
</evidence>
<dbReference type="Proteomes" id="UP001284901">
    <property type="component" value="Unassembled WGS sequence"/>
</dbReference>
<evidence type="ECO:0000256" key="4">
    <source>
        <dbReference type="ARBA" id="ARBA00022679"/>
    </source>
</evidence>
<dbReference type="GO" id="GO:0006012">
    <property type="term" value="P:galactose metabolic process"/>
    <property type="evidence" value="ECO:0007669"/>
    <property type="project" value="UniProtKB-UniRule"/>
</dbReference>
<dbReference type="InterPro" id="IPR000766">
    <property type="entry name" value="GalP_uridyl_Trfase_II"/>
</dbReference>
<keyword evidence="13" id="KW-1185">Reference proteome</keyword>
<evidence type="ECO:0000313" key="11">
    <source>
        <dbReference type="EMBL" id="MDY5140733.1"/>
    </source>
</evidence>
<evidence type="ECO:0000256" key="6">
    <source>
        <dbReference type="ARBA" id="ARBA00023144"/>
    </source>
</evidence>
<dbReference type="EC" id="2.7.7.12" evidence="8"/>
<keyword evidence="3 8" id="KW-0963">Cytoplasm</keyword>
<dbReference type="EMBL" id="JAWNFV010000009">
    <property type="protein sequence ID" value="MDY5140733.1"/>
    <property type="molecule type" value="Genomic_DNA"/>
</dbReference>
<dbReference type="RefSeq" id="WP_087069787.1">
    <property type="nucleotide sequence ID" value="NZ_CAUPFC010000011.1"/>
</dbReference>
<reference evidence="11 13" key="1">
    <citation type="submission" date="2023-10" db="EMBL/GenBank/DDBJ databases">
        <title>Whole Genome based description of the genera Actinobaculum and Actinotignum reveals a complex phylogenetic relationship within the species included in the genus Actinotignum.</title>
        <authorList>
            <person name="Jensen C.S."/>
            <person name="Dargis R."/>
            <person name="Kemp M."/>
            <person name="Christensen J.J."/>
        </authorList>
    </citation>
    <scope>NUCLEOTIDE SEQUENCE</scope>
    <source>
        <strain evidence="12 13">SLA_B089</strain>
        <strain evidence="11">SLA_B245</strain>
    </source>
</reference>
<comment type="caution">
    <text evidence="11">The sequence shown here is derived from an EMBL/GenBank/DDBJ whole genome shotgun (WGS) entry which is preliminary data.</text>
</comment>
<evidence type="ECO:0000256" key="7">
    <source>
        <dbReference type="ARBA" id="ARBA00023277"/>
    </source>
</evidence>
<evidence type="ECO:0000256" key="5">
    <source>
        <dbReference type="ARBA" id="ARBA00022695"/>
    </source>
</evidence>